<organism evidence="1 2">
    <name type="scientific">Populus alba x Populus x berolinensis</name>
    <dbReference type="NCBI Taxonomy" id="444605"/>
    <lineage>
        <taxon>Eukaryota</taxon>
        <taxon>Viridiplantae</taxon>
        <taxon>Streptophyta</taxon>
        <taxon>Embryophyta</taxon>
        <taxon>Tracheophyta</taxon>
        <taxon>Spermatophyta</taxon>
        <taxon>Magnoliopsida</taxon>
        <taxon>eudicotyledons</taxon>
        <taxon>Gunneridae</taxon>
        <taxon>Pentapetalae</taxon>
        <taxon>rosids</taxon>
        <taxon>fabids</taxon>
        <taxon>Malpighiales</taxon>
        <taxon>Salicaceae</taxon>
        <taxon>Saliceae</taxon>
        <taxon>Populus</taxon>
    </lineage>
</organism>
<name>A0AAD6QKR6_9ROSI</name>
<comment type="caution">
    <text evidence="1">The sequence shown here is derived from an EMBL/GenBank/DDBJ whole genome shotgun (WGS) entry which is preliminary data.</text>
</comment>
<keyword evidence="2" id="KW-1185">Reference proteome</keyword>
<protein>
    <submittedName>
        <fullName evidence="1">Uncharacterized protein</fullName>
    </submittedName>
</protein>
<evidence type="ECO:0000313" key="1">
    <source>
        <dbReference type="EMBL" id="KAJ6992182.1"/>
    </source>
</evidence>
<proteinExistence type="predicted"/>
<accession>A0AAD6QKR6</accession>
<dbReference type="AlphaFoldDB" id="A0AAD6QKR6"/>
<dbReference type="EMBL" id="JAQIZT010000006">
    <property type="protein sequence ID" value="KAJ6992182.1"/>
    <property type="molecule type" value="Genomic_DNA"/>
</dbReference>
<gene>
    <name evidence="1" type="ORF">NC653_015520</name>
</gene>
<dbReference type="Proteomes" id="UP001164929">
    <property type="component" value="Chromosome 6"/>
</dbReference>
<reference evidence="1" key="1">
    <citation type="journal article" date="2023" name="Mol. Ecol. Resour.">
        <title>Chromosome-level genome assembly of a triploid poplar Populus alba 'Berolinensis'.</title>
        <authorList>
            <person name="Chen S."/>
            <person name="Yu Y."/>
            <person name="Wang X."/>
            <person name="Wang S."/>
            <person name="Zhang T."/>
            <person name="Zhou Y."/>
            <person name="He R."/>
            <person name="Meng N."/>
            <person name="Wang Y."/>
            <person name="Liu W."/>
            <person name="Liu Z."/>
            <person name="Liu J."/>
            <person name="Guo Q."/>
            <person name="Huang H."/>
            <person name="Sederoff R.R."/>
            <person name="Wang G."/>
            <person name="Qu G."/>
            <person name="Chen S."/>
        </authorList>
    </citation>
    <scope>NUCLEOTIDE SEQUENCE</scope>
    <source>
        <strain evidence="1">SC-2020</strain>
    </source>
</reference>
<evidence type="ECO:0000313" key="2">
    <source>
        <dbReference type="Proteomes" id="UP001164929"/>
    </source>
</evidence>
<sequence length="42" mass="4909">MGVFSEPWNIASKFHNQKLQQAIPTKDEHWEQGIPMNTLREA</sequence>